<name>A0A368VW99_9BACL</name>
<evidence type="ECO:0000313" key="4">
    <source>
        <dbReference type="EMBL" id="RCW46433.1"/>
    </source>
</evidence>
<dbReference type="InterPro" id="IPR008979">
    <property type="entry name" value="Galactose-bd-like_sf"/>
</dbReference>
<feature type="signal peptide" evidence="2">
    <location>
        <begin position="1"/>
        <end position="32"/>
    </location>
</feature>
<dbReference type="AlphaFoldDB" id="A0A368VW99"/>
<dbReference type="GO" id="GO:0042597">
    <property type="term" value="C:periplasmic space"/>
    <property type="evidence" value="ECO:0007669"/>
    <property type="project" value="InterPro"/>
</dbReference>
<dbReference type="SMART" id="SM00606">
    <property type="entry name" value="CBD_IV"/>
    <property type="match status" value="1"/>
</dbReference>
<feature type="chain" id="PRO_5039421319" evidence="2">
    <location>
        <begin position="33"/>
        <end position="1191"/>
    </location>
</feature>
<dbReference type="GO" id="GO:0046556">
    <property type="term" value="F:alpha-L-arabinofuranosidase activity"/>
    <property type="evidence" value="ECO:0007669"/>
    <property type="project" value="InterPro"/>
</dbReference>
<dbReference type="InterPro" id="IPR006584">
    <property type="entry name" value="Cellulose-bd_IV"/>
</dbReference>
<comment type="caution">
    <text evidence="4">The sequence shown here is derived from an EMBL/GenBank/DDBJ whole genome shotgun (WGS) entry which is preliminary data.</text>
</comment>
<evidence type="ECO:0000256" key="1">
    <source>
        <dbReference type="ARBA" id="ARBA00022729"/>
    </source>
</evidence>
<dbReference type="GO" id="GO:0030246">
    <property type="term" value="F:carbohydrate binding"/>
    <property type="evidence" value="ECO:0007669"/>
    <property type="project" value="InterPro"/>
</dbReference>
<dbReference type="RefSeq" id="WP_220271165.1">
    <property type="nucleotide sequence ID" value="NZ_QPJD01000009.1"/>
</dbReference>
<dbReference type="SUPFAM" id="SSF49785">
    <property type="entry name" value="Galactose-binding domain-like"/>
    <property type="match status" value="3"/>
</dbReference>
<protein>
    <submittedName>
        <fullName evidence="4">F5/8 type C domain-containing protein</fullName>
    </submittedName>
</protein>
<dbReference type="Gene3D" id="2.60.120.260">
    <property type="entry name" value="Galactose-binding domain-like"/>
    <property type="match status" value="3"/>
</dbReference>
<dbReference type="InterPro" id="IPR000421">
    <property type="entry name" value="FA58C"/>
</dbReference>
<organism evidence="4 5">
    <name type="scientific">Paenibacillus prosopidis</name>
    <dbReference type="NCBI Taxonomy" id="630520"/>
    <lineage>
        <taxon>Bacteria</taxon>
        <taxon>Bacillati</taxon>
        <taxon>Bacillota</taxon>
        <taxon>Bacilli</taxon>
        <taxon>Bacillales</taxon>
        <taxon>Paenibacillaceae</taxon>
        <taxon>Paenibacillus</taxon>
    </lineage>
</organism>
<dbReference type="SUPFAM" id="SSF110221">
    <property type="entry name" value="AbfB domain"/>
    <property type="match status" value="1"/>
</dbReference>
<dbReference type="PROSITE" id="PS51175">
    <property type="entry name" value="CBM6"/>
    <property type="match status" value="1"/>
</dbReference>
<dbReference type="GO" id="GO:0046373">
    <property type="term" value="P:L-arabinose metabolic process"/>
    <property type="evidence" value="ECO:0007669"/>
    <property type="project" value="InterPro"/>
</dbReference>
<dbReference type="InterPro" id="IPR036195">
    <property type="entry name" value="AbfB_ABD_sf"/>
</dbReference>
<dbReference type="CDD" id="cd04080">
    <property type="entry name" value="CBM6_cellulase-like"/>
    <property type="match status" value="1"/>
</dbReference>
<dbReference type="CDD" id="cd23399">
    <property type="entry name" value="beta-trefoil_ABD_ABFB"/>
    <property type="match status" value="1"/>
</dbReference>
<gene>
    <name evidence="4" type="ORF">DFP97_10976</name>
</gene>
<dbReference type="InterPro" id="IPR005084">
    <property type="entry name" value="CBM6"/>
</dbReference>
<evidence type="ECO:0000259" key="3">
    <source>
        <dbReference type="PROSITE" id="PS51175"/>
    </source>
</evidence>
<dbReference type="Pfam" id="PF05270">
    <property type="entry name" value="AbfB"/>
    <property type="match status" value="1"/>
</dbReference>
<dbReference type="Proteomes" id="UP000252415">
    <property type="component" value="Unassembled WGS sequence"/>
</dbReference>
<accession>A0A368VW99</accession>
<dbReference type="InterPro" id="IPR007934">
    <property type="entry name" value="AbfB_ABD"/>
</dbReference>
<reference evidence="4 5" key="1">
    <citation type="submission" date="2018-07" db="EMBL/GenBank/DDBJ databases">
        <title>Genomic Encyclopedia of Type Strains, Phase III (KMG-III): the genomes of soil and plant-associated and newly described type strains.</title>
        <authorList>
            <person name="Whitman W."/>
        </authorList>
    </citation>
    <scope>NUCLEOTIDE SEQUENCE [LARGE SCALE GENOMIC DNA]</scope>
    <source>
        <strain evidence="4 5">CECT 7506</strain>
    </source>
</reference>
<dbReference type="SUPFAM" id="SSF48230">
    <property type="entry name" value="Chondroitin AC/alginate lyase"/>
    <property type="match status" value="1"/>
</dbReference>
<dbReference type="Pfam" id="PF03422">
    <property type="entry name" value="CBM_6"/>
    <property type="match status" value="1"/>
</dbReference>
<keyword evidence="5" id="KW-1185">Reference proteome</keyword>
<keyword evidence="1 2" id="KW-0732">Signal</keyword>
<dbReference type="Gene3D" id="1.20.1270.90">
    <property type="entry name" value="AF1782-like"/>
    <property type="match status" value="1"/>
</dbReference>
<dbReference type="Gene3D" id="1.50.10.100">
    <property type="entry name" value="Chondroitin AC/alginate lyase"/>
    <property type="match status" value="1"/>
</dbReference>
<dbReference type="EMBL" id="QPJD01000009">
    <property type="protein sequence ID" value="RCW46433.1"/>
    <property type="molecule type" value="Genomic_DNA"/>
</dbReference>
<dbReference type="InterPro" id="IPR008929">
    <property type="entry name" value="Chondroitin_lyas"/>
</dbReference>
<proteinExistence type="predicted"/>
<evidence type="ECO:0000256" key="2">
    <source>
        <dbReference type="SAM" id="SignalP"/>
    </source>
</evidence>
<feature type="domain" description="CBM6" evidence="3">
    <location>
        <begin position="668"/>
        <end position="795"/>
    </location>
</feature>
<dbReference type="Pfam" id="PF00754">
    <property type="entry name" value="F5_F8_type_C"/>
    <property type="match status" value="2"/>
</dbReference>
<dbReference type="GO" id="GO:0016829">
    <property type="term" value="F:lyase activity"/>
    <property type="evidence" value="ECO:0007669"/>
    <property type="project" value="UniProtKB-KW"/>
</dbReference>
<evidence type="ECO:0000313" key="5">
    <source>
        <dbReference type="Proteomes" id="UP000252415"/>
    </source>
</evidence>
<sequence length="1191" mass="130440">MIVSLSITVKQKCASILALTLLLQLLTGIAPGNGIPEATAESSVTESTYKMLQSYNFPDRNVRHAADFSVRIDPNVDPAEDAQWKIVPGLANGDGYVSFESVNKPGYYLADNNFIVKLEKNDESDRFKAAATFKQVPGLAESTAVSYQSYNDPDRYIKHSGFVLRIDPISTPIGKTDATFQEVPGGAAPQSDEGFVHPGGLFKKSDLERMKYMVEAGIDPWLTSFKEMKADYKSSYDYGVRGNPSMTVVARGGTNGGVFELDVNAAYLNALMWAITGDKRHADKAVQIFNTWSNLTNVDPEGTGALNAGLYAWKLVEAAEIIKSTYDGWAPADLQKFKDMLVYPGYSSTGVPASVSFTNGTFYWRIWNGDPARHGNQDMIAWRAMLTMGVFLDNRTMYERALRYFTSQPHKPGDMAYASGPSYSGALISEKTYFNEHKYRGSAGTIPDFGYNGTLANYVWENGQNQESSRDQQHAFFGLATAAGIAEVAWNQGYDVWNSLDNRLLKGYEFMSKYNTSYVASFPDQPTPWEPDNIIQRFDRTGRWFSKQVSPYFEANTNLSRGSFAGSRPVYEQAVAHFKVRMGVEDEALWTERGRDTAIALSGYEKAGNNTLDQPGWGALTFRRPALMAGDPISGFENGLPIYSMNALPRNIEAENYDHFPIDGEGHTYHDLTTGNSGGKYRNDSVDIGSDGASGYALTDLAGGEWITYSVYVPVTGTYRIHVRYAAAAEGGAIRFAFNGLDSTNDVALPSTGGAVDWKTYTVDDNVPLTAGVQVMRVFIGGDSKGFNLDRITVSQNPPAADYTKGSYYLYQKEVERIKAEMAKQGAEKTDLAAQFAAAEAALVPLIDLSVEKVQIAQSMVTASSISWDNKFNAAQNGWLAFDGDTATSPDTKTGDGWVRVDLGAGNEQSIGKVRFYPKTGNVGRMNGTLIQGSNDGTNFVTLHTISGVSELKWYTALLNTGTAYRYLRYFTPNNGYANAGELEFYKKVNDKTLLPLLLQEAAAAGTEFYSQASVAALQVKMTNAQSVYDNANSTQEEIDVAAASLLAALKLIPQEKVQLTQSMVVASSISWDNKYNAAQNGLRAFDGDTATSSDTKTGNGWVRVDLGAGNEQAIGSVKFFPRAGFAGRMNGALIQGSNDGTNFVTLLSISGVSDYKWYRVSTNTDTAYRYLRYYTSNGYANAAELEFYKR</sequence>
<dbReference type="Gene3D" id="2.80.10.50">
    <property type="match status" value="1"/>
</dbReference>